<dbReference type="CDD" id="cd06974">
    <property type="entry name" value="TerD_like"/>
    <property type="match status" value="1"/>
</dbReference>
<dbReference type="InterPro" id="IPR003325">
    <property type="entry name" value="TerD"/>
</dbReference>
<evidence type="ECO:0000256" key="2">
    <source>
        <dbReference type="ARBA" id="ARBA00022686"/>
    </source>
</evidence>
<dbReference type="AlphaFoldDB" id="A0A2U2I569"/>
<reference evidence="5 6" key="1">
    <citation type="submission" date="2018-04" db="EMBL/GenBank/DDBJ databases">
        <title>Massilia violaceinigra sp. nov., a novel purple-pigmented bacterium isolated from Tianshan glacier, Xinjiang, China.</title>
        <authorList>
            <person name="Wang H."/>
        </authorList>
    </citation>
    <scope>NUCLEOTIDE SEQUENCE [LARGE SCALE GENOMIC DNA]</scope>
    <source>
        <strain evidence="5 6">B448-2</strain>
    </source>
</reference>
<name>A0A2U2I569_9BURK</name>
<dbReference type="GO" id="GO:0046690">
    <property type="term" value="P:response to tellurium ion"/>
    <property type="evidence" value="ECO:0007669"/>
    <property type="project" value="UniProtKB-KW"/>
</dbReference>
<comment type="similarity">
    <text evidence="1">Belongs to the CAPAB/TerDEXZ family.</text>
</comment>
<evidence type="ECO:0000256" key="1">
    <source>
        <dbReference type="ARBA" id="ARBA00008775"/>
    </source>
</evidence>
<organism evidence="5 6">
    <name type="scientific">Massilia glaciei</name>
    <dbReference type="NCBI Taxonomy" id="1524097"/>
    <lineage>
        <taxon>Bacteria</taxon>
        <taxon>Pseudomonadati</taxon>
        <taxon>Pseudomonadota</taxon>
        <taxon>Betaproteobacteria</taxon>
        <taxon>Burkholderiales</taxon>
        <taxon>Oxalobacteraceae</taxon>
        <taxon>Telluria group</taxon>
        <taxon>Massilia</taxon>
    </lineage>
</organism>
<protein>
    <submittedName>
        <fullName evidence="5">TerD family protein</fullName>
    </submittedName>
</protein>
<sequence>MAISLQKGGNVNLSKTDPNLTQVLIGLGWEARATQGSDFDLDASLFMVQENGKVRGDHDFIFYNQLKSTCGAVEHTGDNKTGDGDGDDEALKITLAGVPAEILRMVIAVTIHDAVARRQNFGMVQDAFVRVVNLETDTEIARFDLSEDYSTETAMIFAELYRHNGEWKFKAVGQGYAGGLAALAIQYGVDVA</sequence>
<dbReference type="Pfam" id="PF02342">
    <property type="entry name" value="TerD"/>
    <property type="match status" value="1"/>
</dbReference>
<dbReference type="Gene3D" id="2.60.60.30">
    <property type="entry name" value="sav2460 like domains"/>
    <property type="match status" value="1"/>
</dbReference>
<evidence type="ECO:0000259" key="4">
    <source>
        <dbReference type="Pfam" id="PF02342"/>
    </source>
</evidence>
<dbReference type="Proteomes" id="UP000241421">
    <property type="component" value="Unassembled WGS sequence"/>
</dbReference>
<accession>A0A2U2I569</accession>
<dbReference type="PANTHER" id="PTHR32097">
    <property type="entry name" value="CAMP-BINDING PROTEIN 1-RELATED"/>
    <property type="match status" value="1"/>
</dbReference>
<comment type="caution">
    <text evidence="5">The sequence shown here is derived from an EMBL/GenBank/DDBJ whole genome shotgun (WGS) entry which is preliminary data.</text>
</comment>
<dbReference type="FunFam" id="2.60.60.30:FF:000001">
    <property type="entry name" value="Tellurium resistance protein TerD"/>
    <property type="match status" value="1"/>
</dbReference>
<dbReference type="EMBL" id="PXWF02000063">
    <property type="protein sequence ID" value="PWF54901.1"/>
    <property type="molecule type" value="Genomic_DNA"/>
</dbReference>
<dbReference type="RefSeq" id="WP_106756363.1">
    <property type="nucleotide sequence ID" value="NZ_PXWF02000063.1"/>
</dbReference>
<feature type="domain" description="TerD" evidence="4">
    <location>
        <begin position="1"/>
        <end position="187"/>
    </location>
</feature>
<dbReference type="OrthoDB" id="5321109at2"/>
<gene>
    <name evidence="5" type="ORF">C7C56_004940</name>
</gene>
<evidence type="ECO:0000256" key="3">
    <source>
        <dbReference type="ARBA" id="ARBA00053114"/>
    </source>
</evidence>
<evidence type="ECO:0000313" key="5">
    <source>
        <dbReference type="EMBL" id="PWF54901.1"/>
    </source>
</evidence>
<evidence type="ECO:0000313" key="6">
    <source>
        <dbReference type="Proteomes" id="UP000241421"/>
    </source>
</evidence>
<keyword evidence="2" id="KW-0778">Tellurium resistance</keyword>
<dbReference type="PANTHER" id="PTHR32097:SF4">
    <property type="entry name" value="GENERAL STRESS PROTEIN 16U"/>
    <property type="match status" value="1"/>
</dbReference>
<dbReference type="InterPro" id="IPR051324">
    <property type="entry name" value="Stress/Tellurium_Resist"/>
</dbReference>
<comment type="function">
    <text evidence="3">Not known; seems to contribute to the tellurium resistance (Ter) mechanism.</text>
</comment>
<proteinExistence type="inferred from homology"/>
<keyword evidence="6" id="KW-1185">Reference proteome</keyword>